<dbReference type="Pfam" id="PF01337">
    <property type="entry name" value="Barstar"/>
    <property type="match status" value="1"/>
</dbReference>
<gene>
    <name evidence="2" type="ORF">NOCA2120024</name>
</gene>
<feature type="domain" description="Barstar (barnase inhibitor)" evidence="1">
    <location>
        <begin position="38"/>
        <end position="134"/>
    </location>
</feature>
<dbReference type="InterPro" id="IPR035905">
    <property type="entry name" value="Barstar-like_sf"/>
</dbReference>
<dbReference type="SUPFAM" id="SSF52038">
    <property type="entry name" value="Barstar-related"/>
    <property type="match status" value="1"/>
</dbReference>
<name>A0A2P2BW63_9ZZZZ</name>
<reference evidence="2" key="1">
    <citation type="submission" date="2015-08" db="EMBL/GenBank/DDBJ databases">
        <authorList>
            <person name="Babu N.S."/>
            <person name="Beckwith C.J."/>
            <person name="Beseler K.G."/>
            <person name="Brison A."/>
            <person name="Carone J.V."/>
            <person name="Caskin T.P."/>
            <person name="Diamond M."/>
            <person name="Durham M.E."/>
            <person name="Foxe J.M."/>
            <person name="Go M."/>
            <person name="Henderson B.A."/>
            <person name="Jones I.B."/>
            <person name="McGettigan J.A."/>
            <person name="Micheletti S.J."/>
            <person name="Nasrallah M.E."/>
            <person name="Ortiz D."/>
            <person name="Piller C.R."/>
            <person name="Privatt S.R."/>
            <person name="Schneider S.L."/>
            <person name="Sharp S."/>
            <person name="Smith T.C."/>
            <person name="Stanton J.D."/>
            <person name="Ullery H.E."/>
            <person name="Wilson R.J."/>
            <person name="Serrano M.G."/>
            <person name="Buck G."/>
            <person name="Lee V."/>
            <person name="Wang Y."/>
            <person name="Carvalho R."/>
            <person name="Voegtly L."/>
            <person name="Shi R."/>
            <person name="Duckworth R."/>
            <person name="Johnson A."/>
            <person name="Loviza R."/>
            <person name="Walstead R."/>
            <person name="Shah Z."/>
            <person name="Kiflezghi M."/>
            <person name="Wade K."/>
            <person name="Ball S.L."/>
            <person name="Bradley K.W."/>
            <person name="Asai D.J."/>
            <person name="Bowman C.A."/>
            <person name="Russell D.A."/>
            <person name="Pope W.H."/>
            <person name="Jacobs-Sera D."/>
            <person name="Hendrix R.W."/>
            <person name="Hatfull G.F."/>
        </authorList>
    </citation>
    <scope>NUCLEOTIDE SEQUENCE</scope>
</reference>
<sequence length="149" mass="16417">MTGLASLIAGRREPGIYRWHAAFEVDDVRHAVEHAGGRFAHLDGWKTETKAEFLTAIGESFGFPAYYGHNFDALLDCLRDVGSYPEDPEDEGGTVFLWDGWGPFARADEKSFSVALSVLSQRVDENEAGRFSVLLRGEGPDLPDVPSLD</sequence>
<organism evidence="2">
    <name type="scientific">metagenome</name>
    <dbReference type="NCBI Taxonomy" id="256318"/>
    <lineage>
        <taxon>unclassified sequences</taxon>
        <taxon>metagenomes</taxon>
    </lineage>
</organism>
<dbReference type="InterPro" id="IPR000468">
    <property type="entry name" value="Barstar"/>
</dbReference>
<proteinExistence type="predicted"/>
<dbReference type="EMBL" id="CZKA01000004">
    <property type="protein sequence ID" value="CUR53991.1"/>
    <property type="molecule type" value="Genomic_DNA"/>
</dbReference>
<dbReference type="AlphaFoldDB" id="A0A2P2BW63"/>
<evidence type="ECO:0000313" key="2">
    <source>
        <dbReference type="EMBL" id="CUR53991.1"/>
    </source>
</evidence>
<protein>
    <submittedName>
        <fullName evidence="2">Putative Barstar (Barnase inhibitor) superfamily</fullName>
    </submittedName>
</protein>
<accession>A0A2P2BW63</accession>
<dbReference type="Gene3D" id="3.30.370.10">
    <property type="entry name" value="Barstar-like"/>
    <property type="match status" value="1"/>
</dbReference>
<evidence type="ECO:0000259" key="1">
    <source>
        <dbReference type="Pfam" id="PF01337"/>
    </source>
</evidence>